<dbReference type="OrthoDB" id="9907881at2759"/>
<dbReference type="AlphaFoldDB" id="A0A3M7P7X8"/>
<feature type="domain" description="Helix-turn-helix" evidence="1">
    <location>
        <begin position="25"/>
        <end position="79"/>
    </location>
</feature>
<organism evidence="2 3">
    <name type="scientific">Brachionus plicatilis</name>
    <name type="common">Marine rotifer</name>
    <name type="synonym">Brachionus muelleri</name>
    <dbReference type="NCBI Taxonomy" id="10195"/>
    <lineage>
        <taxon>Eukaryota</taxon>
        <taxon>Metazoa</taxon>
        <taxon>Spiralia</taxon>
        <taxon>Gnathifera</taxon>
        <taxon>Rotifera</taxon>
        <taxon>Eurotatoria</taxon>
        <taxon>Monogononta</taxon>
        <taxon>Pseudotrocha</taxon>
        <taxon>Ploima</taxon>
        <taxon>Brachionidae</taxon>
        <taxon>Brachionus</taxon>
    </lineage>
</organism>
<proteinExistence type="predicted"/>
<accession>A0A3M7P7X8</accession>
<dbReference type="InterPro" id="IPR058912">
    <property type="entry name" value="HTH_animal"/>
</dbReference>
<gene>
    <name evidence="2" type="ORF">BpHYR1_042245</name>
</gene>
<feature type="non-terminal residue" evidence="2">
    <location>
        <position position="1"/>
    </location>
</feature>
<reference evidence="2 3" key="1">
    <citation type="journal article" date="2018" name="Sci. Rep.">
        <title>Genomic signatures of local adaptation to the degree of environmental predictability in rotifers.</title>
        <authorList>
            <person name="Franch-Gras L."/>
            <person name="Hahn C."/>
            <person name="Garcia-Roger E.M."/>
            <person name="Carmona M.J."/>
            <person name="Serra M."/>
            <person name="Gomez A."/>
        </authorList>
    </citation>
    <scope>NUCLEOTIDE SEQUENCE [LARGE SCALE GENOMIC DNA]</scope>
    <source>
        <strain evidence="2">HYR1</strain>
    </source>
</reference>
<comment type="caution">
    <text evidence="2">The sequence shown here is derived from an EMBL/GenBank/DDBJ whole genome shotgun (WGS) entry which is preliminary data.</text>
</comment>
<evidence type="ECO:0000313" key="3">
    <source>
        <dbReference type="Proteomes" id="UP000276133"/>
    </source>
</evidence>
<evidence type="ECO:0000259" key="1">
    <source>
        <dbReference type="Pfam" id="PF26215"/>
    </source>
</evidence>
<dbReference type="EMBL" id="REGN01012577">
    <property type="protein sequence ID" value="RMZ95123.1"/>
    <property type="molecule type" value="Genomic_DNA"/>
</dbReference>
<dbReference type="Proteomes" id="UP000276133">
    <property type="component" value="Unassembled WGS sequence"/>
</dbReference>
<evidence type="ECO:0000313" key="2">
    <source>
        <dbReference type="EMBL" id="RMZ95123.1"/>
    </source>
</evidence>
<dbReference type="PANTHER" id="PTHR21301">
    <property type="entry name" value="REVERSE TRANSCRIPTASE"/>
    <property type="match status" value="1"/>
</dbReference>
<keyword evidence="3" id="KW-1185">Reference proteome</keyword>
<dbReference type="Pfam" id="PF26215">
    <property type="entry name" value="HTH_animal"/>
    <property type="match status" value="1"/>
</dbReference>
<name>A0A3M7P7X8_BRAPC</name>
<dbReference type="PANTHER" id="PTHR21301:SF12">
    <property type="match status" value="1"/>
</dbReference>
<protein>
    <recommendedName>
        <fullName evidence="1">Helix-turn-helix domain-containing protein</fullName>
    </recommendedName>
</protein>
<sequence>DTVFDPFLCLIKSDLYIKPTNCQPYLLTSSNHPSHIFDNIPTSLFIRIRRICSSLIDYLSNSRNLLIHLLKKGYSYKKISGIARQVGELDRSALLPYKNKEKNEANTKFRLL</sequence>